<evidence type="ECO:0000313" key="3">
    <source>
        <dbReference type="Proteomes" id="UP000807353"/>
    </source>
</evidence>
<dbReference type="AlphaFoldDB" id="A0A9P6CM69"/>
<name>A0A9P6CM69_9AGAR</name>
<keyword evidence="1" id="KW-0732">Signal</keyword>
<dbReference type="SUPFAM" id="SSF50685">
    <property type="entry name" value="Barwin-like endoglucanases"/>
    <property type="match status" value="1"/>
</dbReference>
<accession>A0A9P6CM69</accession>
<dbReference type="Proteomes" id="UP000807353">
    <property type="component" value="Unassembled WGS sequence"/>
</dbReference>
<dbReference type="CDD" id="cd22191">
    <property type="entry name" value="DPBB_RlpA_EXP_N-like"/>
    <property type="match status" value="1"/>
</dbReference>
<dbReference type="Gene3D" id="2.40.40.10">
    <property type="entry name" value="RlpA-like domain"/>
    <property type="match status" value="1"/>
</dbReference>
<dbReference type="EMBL" id="MU150239">
    <property type="protein sequence ID" value="KAF9467020.1"/>
    <property type="molecule type" value="Genomic_DNA"/>
</dbReference>
<dbReference type="InterPro" id="IPR051477">
    <property type="entry name" value="Expansin_CellWall"/>
</dbReference>
<evidence type="ECO:0000313" key="2">
    <source>
        <dbReference type="EMBL" id="KAF9467020.1"/>
    </source>
</evidence>
<comment type="caution">
    <text evidence="2">The sequence shown here is derived from an EMBL/GenBank/DDBJ whole genome shotgun (WGS) entry which is preliminary data.</text>
</comment>
<organism evidence="2 3">
    <name type="scientific">Collybia nuda</name>
    <dbReference type="NCBI Taxonomy" id="64659"/>
    <lineage>
        <taxon>Eukaryota</taxon>
        <taxon>Fungi</taxon>
        <taxon>Dikarya</taxon>
        <taxon>Basidiomycota</taxon>
        <taxon>Agaricomycotina</taxon>
        <taxon>Agaricomycetes</taxon>
        <taxon>Agaricomycetidae</taxon>
        <taxon>Agaricales</taxon>
        <taxon>Tricholomatineae</taxon>
        <taxon>Clitocybaceae</taxon>
        <taxon>Collybia</taxon>
    </lineage>
</organism>
<sequence>MIRTYYKPPFSHILCSWLVSQNCLASLAMPHYLGAGLGACGLRHTENDYIAAISYRTFDTYPNPICGKNLRATFEGKSVVVKVVDRCADCQGAYDVDMSPIAFRVLATQDRGRLHGVQWDWTDSSPGPAILEESD</sequence>
<keyword evidence="3" id="KW-1185">Reference proteome</keyword>
<evidence type="ECO:0000256" key="1">
    <source>
        <dbReference type="ARBA" id="ARBA00022729"/>
    </source>
</evidence>
<dbReference type="PANTHER" id="PTHR31836:SF27">
    <property type="entry name" value="RLPA-LIKE PROTEIN DOUBLE-PSI BETA-BARREL DOMAIN-CONTAINING PROTEIN"/>
    <property type="match status" value="1"/>
</dbReference>
<gene>
    <name evidence="2" type="ORF">BDZ94DRAFT_1212015</name>
</gene>
<dbReference type="OrthoDB" id="623670at2759"/>
<dbReference type="InterPro" id="IPR036908">
    <property type="entry name" value="RlpA-like_sf"/>
</dbReference>
<dbReference type="PANTHER" id="PTHR31836">
    <property type="match status" value="1"/>
</dbReference>
<proteinExistence type="predicted"/>
<reference evidence="2" key="1">
    <citation type="submission" date="2020-11" db="EMBL/GenBank/DDBJ databases">
        <authorList>
            <consortium name="DOE Joint Genome Institute"/>
            <person name="Ahrendt S."/>
            <person name="Riley R."/>
            <person name="Andreopoulos W."/>
            <person name="Labutti K."/>
            <person name="Pangilinan J."/>
            <person name="Ruiz-Duenas F.J."/>
            <person name="Barrasa J.M."/>
            <person name="Sanchez-Garcia M."/>
            <person name="Camarero S."/>
            <person name="Miyauchi S."/>
            <person name="Serrano A."/>
            <person name="Linde D."/>
            <person name="Babiker R."/>
            <person name="Drula E."/>
            <person name="Ayuso-Fernandez I."/>
            <person name="Pacheco R."/>
            <person name="Padilla G."/>
            <person name="Ferreira P."/>
            <person name="Barriuso J."/>
            <person name="Kellner H."/>
            <person name="Castanera R."/>
            <person name="Alfaro M."/>
            <person name="Ramirez L."/>
            <person name="Pisabarro A.G."/>
            <person name="Kuo A."/>
            <person name="Tritt A."/>
            <person name="Lipzen A."/>
            <person name="He G."/>
            <person name="Yan M."/>
            <person name="Ng V."/>
            <person name="Cullen D."/>
            <person name="Martin F."/>
            <person name="Rosso M.-N."/>
            <person name="Henrissat B."/>
            <person name="Hibbett D."/>
            <person name="Martinez A.T."/>
            <person name="Grigoriev I.V."/>
        </authorList>
    </citation>
    <scope>NUCLEOTIDE SEQUENCE</scope>
    <source>
        <strain evidence="2">CBS 247.69</strain>
    </source>
</reference>
<protein>
    <submittedName>
        <fullName evidence="2">RlpA-like double-psi beta-barrel-protein domain-containing protein-containing protein</fullName>
    </submittedName>
</protein>